<feature type="region of interest" description="Disordered" evidence="1">
    <location>
        <begin position="1106"/>
        <end position="1189"/>
    </location>
</feature>
<evidence type="ECO:0000313" key="4">
    <source>
        <dbReference type="EMBL" id="GIL86411.1"/>
    </source>
</evidence>
<evidence type="ECO:0000259" key="3">
    <source>
        <dbReference type="PROSITE" id="PS50222"/>
    </source>
</evidence>
<sequence>MRELDSNDDGVVTYREFLLAYMRHRGGDFLGPQLRPEANATLQQSARGAMVTPGAGVQLEGTATADQAVDPEPSAVSAGTRGWQQASRAVAQGQLSQAFWDRANALQRLRNRDGEAVVTARQEALFRAERDLQGPAAQRDGRGGGRKAPTGPGAGNGTGIAAMRQLRAKALGALAGSLLGPGSSSSSLPLVTLAGLDTVSPEELSEVQRCAWIAYGNLRTAARYLQNAQADGYVADGGKAKSAGWLTAWQAAERAALDSVMRGLHKPEALFDNRAAAAALGGGMAAVFHHAGAELFGPGGPKSWLQALSGAVNPGPASGGAGNMSDSTSANGRSQVRDSILLELIVDLGASCRRAAHGEVLSEGDEKPVGPMVGPSPLFMGRTLASVAAQLGADSAEEVATAVGALALSITNEGASREEVAPRVGGLDEVFCASALRLAAEEVWAFVMDMQALVDQVISPLVAAADQSVPIIERESINTIFGSTNIELILEYEIELLKLLTVQWRVGARTGLVVPSVAGPVQYLVGSVQKKLAAARLRAFGGDFPPSADQLGLDPLATGVQLRPVLTDPGVAGEVLELLLRLATAYQNYLDRIDAALQELLACVDRDEKGTLSALLRRFGRPVKLRAGDGTKAKAGDASAEDAANGDEEESDSSSDDEDATIGGDGKMDADKKAEGTVASGSASTVTARQKDGESKESPKSDKKDNGSKKDKGTRLTHAPIHNVRPLISVRQLARYGAGAEVEACLRKPASHLAALAFLANVCRSISQAQGQLAVVEAAVAGGDGSPGEPAPPPPMLAVQPFGGNAAAAGAGRSFKFRFGFGKAPAGGRGKNVPAAPLAAGAVSTRRSSGARPGGAVMGVLRRAWQLVLGVRMSKVLPLGADLHPLFQPPAPGPGGIPRASAASTAEHRVTMRGVGAAVLAAEGEGRSLGPAPSMAERLDMWMEHKLLAGNYASRVLLVICTALTCLTWRVVPLLSERRRYLEDLRVANNLLHHRHVIRQLERAINVRPDDDDALDAEVAELHKAIQKGIEDAAKEADFGDADVDKMSPMILDSGFWTRKGPKRIHDPEPLWAAIKLAEERTLHSTFSGARLLSNARRCAARLAAANAGAGSGKQAKSGAAGKRARKGGASKPDAVDSDSDEAIELDAIAAPAPAKRPPPPPATKKTSAVVALDGAKGSAEPGTGPAGTKQLVRLFGSKPREGAAADRPKPAWGAPFGGGGMAAAVGLAQRVKQFSGALRRAVRRREHARRRWDKTLFLVTQSGALDEATLAQEHAREVSRLQRAAALLAWKQLRGAAGDMLMVFGAVVFQDVGRKFALVMSGFLMVFPFAVLVVALQVRAGPGGVRRKERKVDREGR</sequence>
<dbReference type="OrthoDB" id="538892at2759"/>
<organism evidence="4 5">
    <name type="scientific">Volvox reticuliferus</name>
    <dbReference type="NCBI Taxonomy" id="1737510"/>
    <lineage>
        <taxon>Eukaryota</taxon>
        <taxon>Viridiplantae</taxon>
        <taxon>Chlorophyta</taxon>
        <taxon>core chlorophytes</taxon>
        <taxon>Chlorophyceae</taxon>
        <taxon>CS clade</taxon>
        <taxon>Chlamydomonadales</taxon>
        <taxon>Volvocaceae</taxon>
        <taxon>Volvox</taxon>
    </lineage>
</organism>
<feature type="compositionally biased region" description="Basic and acidic residues" evidence="1">
    <location>
        <begin position="666"/>
        <end position="675"/>
    </location>
</feature>
<reference evidence="4" key="1">
    <citation type="journal article" date="2021" name="Proc. Natl. Acad. Sci. U.S.A.">
        <title>Three genomes in the algal genus Volvox reveal the fate of a haploid sex-determining region after a transition to homothallism.</title>
        <authorList>
            <person name="Yamamoto K."/>
            <person name="Hamaji T."/>
            <person name="Kawai-Toyooka H."/>
            <person name="Matsuzaki R."/>
            <person name="Takahashi F."/>
            <person name="Nishimura Y."/>
            <person name="Kawachi M."/>
            <person name="Noguchi H."/>
            <person name="Minakuchi Y."/>
            <person name="Umen J.G."/>
            <person name="Toyoda A."/>
            <person name="Nozaki H."/>
        </authorList>
    </citation>
    <scope>NUCLEOTIDE SEQUENCE</scope>
    <source>
        <strain evidence="4">NIES-3786</strain>
    </source>
</reference>
<feature type="region of interest" description="Disordered" evidence="1">
    <location>
        <begin position="128"/>
        <end position="159"/>
    </location>
</feature>
<name>A0A8J4FRX6_9CHLO</name>
<keyword evidence="2" id="KW-0812">Transmembrane</keyword>
<feature type="transmembrane region" description="Helical" evidence="2">
    <location>
        <begin position="1317"/>
        <end position="1339"/>
    </location>
</feature>
<dbReference type="InterPro" id="IPR002048">
    <property type="entry name" value="EF_hand_dom"/>
</dbReference>
<dbReference type="PROSITE" id="PS50222">
    <property type="entry name" value="EF_HAND_2"/>
    <property type="match status" value="1"/>
</dbReference>
<evidence type="ECO:0000256" key="1">
    <source>
        <dbReference type="SAM" id="MobiDB-lite"/>
    </source>
</evidence>
<comment type="caution">
    <text evidence="4">The sequence shown here is derived from an EMBL/GenBank/DDBJ whole genome shotgun (WGS) entry which is preliminary data.</text>
</comment>
<dbReference type="EMBL" id="BNCP01000036">
    <property type="protein sequence ID" value="GIL86411.1"/>
    <property type="molecule type" value="Genomic_DNA"/>
</dbReference>
<keyword evidence="2" id="KW-1133">Transmembrane helix</keyword>
<proteinExistence type="predicted"/>
<feature type="compositionally biased region" description="Acidic residues" evidence="1">
    <location>
        <begin position="1136"/>
        <end position="1145"/>
    </location>
</feature>
<feature type="domain" description="EF-hand" evidence="3">
    <location>
        <begin position="1"/>
        <end position="27"/>
    </location>
</feature>
<keyword evidence="2" id="KW-0472">Membrane</keyword>
<protein>
    <recommendedName>
        <fullName evidence="3">EF-hand domain-containing protein</fullName>
    </recommendedName>
</protein>
<feature type="region of interest" description="Disordered" evidence="1">
    <location>
        <begin position="627"/>
        <end position="722"/>
    </location>
</feature>
<gene>
    <name evidence="4" type="ORF">Vretifemale_14745</name>
</gene>
<evidence type="ECO:0000256" key="2">
    <source>
        <dbReference type="SAM" id="Phobius"/>
    </source>
</evidence>
<dbReference type="PROSITE" id="PS00018">
    <property type="entry name" value="EF_HAND_1"/>
    <property type="match status" value="1"/>
</dbReference>
<dbReference type="InterPro" id="IPR018247">
    <property type="entry name" value="EF_Hand_1_Ca_BS"/>
</dbReference>
<evidence type="ECO:0000313" key="5">
    <source>
        <dbReference type="Proteomes" id="UP000747110"/>
    </source>
</evidence>
<feature type="compositionally biased region" description="Polar residues" evidence="1">
    <location>
        <begin position="679"/>
        <end position="688"/>
    </location>
</feature>
<feature type="compositionally biased region" description="Acidic residues" evidence="1">
    <location>
        <begin position="644"/>
        <end position="660"/>
    </location>
</feature>
<feature type="compositionally biased region" description="Basic and acidic residues" evidence="1">
    <location>
        <begin position="689"/>
        <end position="714"/>
    </location>
</feature>
<feature type="compositionally biased region" description="Low complexity" evidence="1">
    <location>
        <begin position="1106"/>
        <end position="1122"/>
    </location>
</feature>
<dbReference type="GO" id="GO:0005509">
    <property type="term" value="F:calcium ion binding"/>
    <property type="evidence" value="ECO:0007669"/>
    <property type="project" value="InterPro"/>
</dbReference>
<accession>A0A8J4FRX6</accession>
<dbReference type="Proteomes" id="UP000747110">
    <property type="component" value="Unassembled WGS sequence"/>
</dbReference>
<keyword evidence="5" id="KW-1185">Reference proteome</keyword>